<accession>A0AAV7FBK6</accession>
<dbReference type="GO" id="GO:0003700">
    <property type="term" value="F:DNA-binding transcription factor activity"/>
    <property type="evidence" value="ECO:0007669"/>
    <property type="project" value="InterPro"/>
</dbReference>
<feature type="compositionally biased region" description="Polar residues" evidence="7">
    <location>
        <begin position="119"/>
        <end position="132"/>
    </location>
</feature>
<gene>
    <name evidence="9" type="ORF">H6P81_002674</name>
</gene>
<evidence type="ECO:0000256" key="7">
    <source>
        <dbReference type="SAM" id="MobiDB-lite"/>
    </source>
</evidence>
<dbReference type="Gene3D" id="3.30.730.10">
    <property type="entry name" value="AP2/ERF domain"/>
    <property type="match status" value="2"/>
</dbReference>
<evidence type="ECO:0000256" key="1">
    <source>
        <dbReference type="ARBA" id="ARBA00004123"/>
    </source>
</evidence>
<evidence type="ECO:0000256" key="2">
    <source>
        <dbReference type="ARBA" id="ARBA00022737"/>
    </source>
</evidence>
<keyword evidence="5" id="KW-0804">Transcription</keyword>
<feature type="region of interest" description="Disordered" evidence="7">
    <location>
        <begin position="547"/>
        <end position="573"/>
    </location>
</feature>
<feature type="region of interest" description="Disordered" evidence="7">
    <location>
        <begin position="339"/>
        <end position="360"/>
    </location>
</feature>
<name>A0AAV7FBK6_ARIFI</name>
<dbReference type="Pfam" id="PF00847">
    <property type="entry name" value="AP2"/>
    <property type="match status" value="1"/>
</dbReference>
<keyword evidence="6" id="KW-0539">Nucleus</keyword>
<feature type="domain" description="AP2/ERF" evidence="8">
    <location>
        <begin position="468"/>
        <end position="526"/>
    </location>
</feature>
<keyword evidence="3" id="KW-0805">Transcription regulation</keyword>
<comment type="subcellular location">
    <subcellularLocation>
        <location evidence="1">Nucleus</location>
    </subcellularLocation>
</comment>
<organism evidence="9 10">
    <name type="scientific">Aristolochia fimbriata</name>
    <name type="common">White veined hardy Dutchman's pipe vine</name>
    <dbReference type="NCBI Taxonomy" id="158543"/>
    <lineage>
        <taxon>Eukaryota</taxon>
        <taxon>Viridiplantae</taxon>
        <taxon>Streptophyta</taxon>
        <taxon>Embryophyta</taxon>
        <taxon>Tracheophyta</taxon>
        <taxon>Spermatophyta</taxon>
        <taxon>Magnoliopsida</taxon>
        <taxon>Magnoliidae</taxon>
        <taxon>Piperales</taxon>
        <taxon>Aristolochiaceae</taxon>
        <taxon>Aristolochia</taxon>
    </lineage>
</organism>
<dbReference type="GO" id="GO:0005634">
    <property type="term" value="C:nucleus"/>
    <property type="evidence" value="ECO:0007669"/>
    <property type="project" value="UniProtKB-SubCell"/>
</dbReference>
<dbReference type="AlphaFoldDB" id="A0AAV7FBK6"/>
<dbReference type="SMART" id="SM00380">
    <property type="entry name" value="AP2"/>
    <property type="match status" value="2"/>
</dbReference>
<evidence type="ECO:0000256" key="5">
    <source>
        <dbReference type="ARBA" id="ARBA00023163"/>
    </source>
</evidence>
<sequence>MNNWLGFSLSPHLSIDGGESRGDEGSSADIGCCCYEGFGGGEEGFSHHLSVMPLRSDGSLCVVEAFRRSNAGDWRLYENGMPQSSPTVNPDHRERPKLEDFLGAYSNGGTGTSADQDHSPNSNPAHTSSHQPLSSFTDIYYQNPDTTLFPPKNAAATTDQRINVNVPPVFNNLPSDVGEGQSNIPTPSLVQAAIQHYHDHNQTSLMPGSPHHIQNQTGSFYHVGVEGGSASTISGFKSWLRQAAPFPGSGDKPPSDIQSLSLSMITPGTQTSSAPPPASPSASPEEHRKRQVGKSLARESVPRKSIDTFGQRTSQYRGVTRHRWTGRYEAHLWDNSCRKEGQTRKGRQGKPKKKKKKKKKKRGICTYFNLLTAICLLVGSNSLSPRSIYNLQSLLCTRTVYLGGYDKEEKAARAYDLAALKYWGPTTHINFPLSAYEKELEEMKNMTRQEFVANLRRKSSGFSRGASVYRGVTRHHQHGRWQARIGRVAGNKDLYLGTFSTQEEAAEAYDIAAIKFRGTSAVTNFDISKYDVKRICSSSTLIAGDLAKRSTRDTSASSDDTAQPPPPQPHAITGSAAVAVPDDMITADMFWSGTTTTTTTTNENLKAASNNDDNVSVNGTSMSDSSPKHQSGECSTGRRMAVGGGGGYYDGGGVGDYSPWMFYGQQGGVRYVDGADHGGGGGGNNGGGSVSVMSGGGAMKRSTSIVHQLPMFALWNE</sequence>
<feature type="region of interest" description="Disordered" evidence="7">
    <location>
        <begin position="266"/>
        <end position="313"/>
    </location>
</feature>
<protein>
    <recommendedName>
        <fullName evidence="8">AP2/ERF domain-containing protein</fullName>
    </recommendedName>
</protein>
<evidence type="ECO:0000256" key="6">
    <source>
        <dbReference type="ARBA" id="ARBA00023242"/>
    </source>
</evidence>
<feature type="compositionally biased region" description="Basic residues" evidence="7">
    <location>
        <begin position="344"/>
        <end position="360"/>
    </location>
</feature>
<dbReference type="InterPro" id="IPR001471">
    <property type="entry name" value="AP2/ERF_dom"/>
</dbReference>
<evidence type="ECO:0000313" key="9">
    <source>
        <dbReference type="EMBL" id="KAG9458166.1"/>
    </source>
</evidence>
<feature type="region of interest" description="Disordered" evidence="7">
    <location>
        <begin position="596"/>
        <end position="639"/>
    </location>
</feature>
<comment type="caution">
    <text evidence="9">The sequence shown here is derived from an EMBL/GenBank/DDBJ whole genome shotgun (WGS) entry which is preliminary data.</text>
</comment>
<feature type="region of interest" description="Disordered" evidence="7">
    <location>
        <begin position="101"/>
        <end position="132"/>
    </location>
</feature>
<feature type="compositionally biased region" description="Low complexity" evidence="7">
    <location>
        <begin position="553"/>
        <end position="562"/>
    </location>
</feature>
<dbReference type="CDD" id="cd00018">
    <property type="entry name" value="AP2"/>
    <property type="match status" value="2"/>
</dbReference>
<dbReference type="PANTHER" id="PTHR32467">
    <property type="entry name" value="AP2-LIKE ETHYLENE-RESPONSIVE TRANSCRIPTION FACTOR"/>
    <property type="match status" value="1"/>
</dbReference>
<dbReference type="PANTHER" id="PTHR32467:SF90">
    <property type="entry name" value="AP2-LIKE ETHYLENE-RESPONSIVE TRANSCRIPTION FACTOR AIL1"/>
    <property type="match status" value="1"/>
</dbReference>
<feature type="domain" description="AP2/ERF" evidence="8">
    <location>
        <begin position="315"/>
        <end position="432"/>
    </location>
</feature>
<dbReference type="EMBL" id="JAINDJ010000002">
    <property type="protein sequence ID" value="KAG9458166.1"/>
    <property type="molecule type" value="Genomic_DNA"/>
</dbReference>
<keyword evidence="2" id="KW-0677">Repeat</keyword>
<dbReference type="InterPro" id="IPR036955">
    <property type="entry name" value="AP2/ERF_dom_sf"/>
</dbReference>
<dbReference type="SUPFAM" id="SSF54171">
    <property type="entry name" value="DNA-binding domain"/>
    <property type="match status" value="2"/>
</dbReference>
<keyword evidence="4" id="KW-0238">DNA-binding</keyword>
<dbReference type="Proteomes" id="UP000825729">
    <property type="component" value="Unassembled WGS sequence"/>
</dbReference>
<evidence type="ECO:0000259" key="8">
    <source>
        <dbReference type="PROSITE" id="PS51032"/>
    </source>
</evidence>
<dbReference type="InterPro" id="IPR016177">
    <property type="entry name" value="DNA-bd_dom_sf"/>
</dbReference>
<evidence type="ECO:0000313" key="10">
    <source>
        <dbReference type="Proteomes" id="UP000825729"/>
    </source>
</evidence>
<dbReference type="PROSITE" id="PS51032">
    <property type="entry name" value="AP2_ERF"/>
    <property type="match status" value="2"/>
</dbReference>
<feature type="compositionally biased region" description="Polar residues" evidence="7">
    <location>
        <begin position="602"/>
        <end position="625"/>
    </location>
</feature>
<dbReference type="FunFam" id="3.30.730.10:FF:000002">
    <property type="entry name" value="AP2-like ethylene-responsive transcription factor"/>
    <property type="match status" value="1"/>
</dbReference>
<evidence type="ECO:0000256" key="4">
    <source>
        <dbReference type="ARBA" id="ARBA00023125"/>
    </source>
</evidence>
<dbReference type="GO" id="GO:0003677">
    <property type="term" value="F:DNA binding"/>
    <property type="evidence" value="ECO:0007669"/>
    <property type="project" value="UniProtKB-KW"/>
</dbReference>
<keyword evidence="10" id="KW-1185">Reference proteome</keyword>
<proteinExistence type="predicted"/>
<feature type="compositionally biased region" description="Basic and acidic residues" evidence="7">
    <location>
        <begin position="296"/>
        <end position="306"/>
    </location>
</feature>
<evidence type="ECO:0000256" key="3">
    <source>
        <dbReference type="ARBA" id="ARBA00023015"/>
    </source>
</evidence>
<reference evidence="9 10" key="1">
    <citation type="submission" date="2021-07" db="EMBL/GenBank/DDBJ databases">
        <title>The Aristolochia fimbriata genome: insights into angiosperm evolution, floral development and chemical biosynthesis.</title>
        <authorList>
            <person name="Jiao Y."/>
        </authorList>
    </citation>
    <scope>NUCLEOTIDE SEQUENCE [LARGE SCALE GENOMIC DNA]</scope>
    <source>
        <strain evidence="9">IBCAS-2021</strain>
        <tissue evidence="9">Leaf</tissue>
    </source>
</reference>